<proteinExistence type="predicted"/>
<comment type="caution">
    <text evidence="1">The sequence shown here is derived from an EMBL/GenBank/DDBJ whole genome shotgun (WGS) entry which is preliminary data.</text>
</comment>
<reference evidence="1 2" key="1">
    <citation type="journal article" date="2019" name="Int. J. Syst. Evol. Microbiol.">
        <title>The Global Catalogue of Microorganisms (GCM) 10K type strain sequencing project: providing services to taxonomists for standard genome sequencing and annotation.</title>
        <authorList>
            <consortium name="The Broad Institute Genomics Platform"/>
            <consortium name="The Broad Institute Genome Sequencing Center for Infectious Disease"/>
            <person name="Wu L."/>
            <person name="Ma J."/>
        </authorList>
    </citation>
    <scope>NUCLEOTIDE SEQUENCE [LARGE SCALE GENOMIC DNA]</scope>
    <source>
        <strain evidence="1 2">JCM 15481</strain>
    </source>
</reference>
<dbReference type="Proteomes" id="UP001500443">
    <property type="component" value="Unassembled WGS sequence"/>
</dbReference>
<sequence length="63" mass="7155">MAVQPEASGAPERPLLTLRVSRDSGRTWGREKRYYNRDCLPPLLNGTMPPCECPRCRGRGEPR</sequence>
<evidence type="ECO:0000313" key="2">
    <source>
        <dbReference type="Proteomes" id="UP001500443"/>
    </source>
</evidence>
<gene>
    <name evidence="1" type="ORF">GCM10009802_20000</name>
</gene>
<protein>
    <submittedName>
        <fullName evidence="1">Uncharacterized protein</fullName>
    </submittedName>
</protein>
<evidence type="ECO:0000313" key="1">
    <source>
        <dbReference type="EMBL" id="GAA2118403.1"/>
    </source>
</evidence>
<keyword evidence="2" id="KW-1185">Reference proteome</keyword>
<organism evidence="1 2">
    <name type="scientific">Streptomyces synnematoformans</name>
    <dbReference type="NCBI Taxonomy" id="415721"/>
    <lineage>
        <taxon>Bacteria</taxon>
        <taxon>Bacillati</taxon>
        <taxon>Actinomycetota</taxon>
        <taxon>Actinomycetes</taxon>
        <taxon>Kitasatosporales</taxon>
        <taxon>Streptomycetaceae</taxon>
        <taxon>Streptomyces</taxon>
    </lineage>
</organism>
<dbReference type="EMBL" id="BAAAPF010000041">
    <property type="protein sequence ID" value="GAA2118403.1"/>
    <property type="molecule type" value="Genomic_DNA"/>
</dbReference>
<accession>A0ABN2XXS5</accession>
<name>A0ABN2XXS5_9ACTN</name>